<comment type="caution">
    <text evidence="2">The sequence shown here is derived from an EMBL/GenBank/DDBJ whole genome shotgun (WGS) entry which is preliminary data.</text>
</comment>
<feature type="region of interest" description="Disordered" evidence="1">
    <location>
        <begin position="132"/>
        <end position="168"/>
    </location>
</feature>
<dbReference type="EMBL" id="MCGR01000028">
    <property type="protein sequence ID" value="ORY78852.1"/>
    <property type="molecule type" value="Genomic_DNA"/>
</dbReference>
<dbReference type="Proteomes" id="UP000193467">
    <property type="component" value="Unassembled WGS sequence"/>
</dbReference>
<organism evidence="2 3">
    <name type="scientific">Leucosporidium creatinivorum</name>
    <dbReference type="NCBI Taxonomy" id="106004"/>
    <lineage>
        <taxon>Eukaryota</taxon>
        <taxon>Fungi</taxon>
        <taxon>Dikarya</taxon>
        <taxon>Basidiomycota</taxon>
        <taxon>Pucciniomycotina</taxon>
        <taxon>Microbotryomycetes</taxon>
        <taxon>Leucosporidiales</taxon>
        <taxon>Leucosporidium</taxon>
    </lineage>
</organism>
<sequence>MGLGVRDELWEGEGLSEGEGEGEEKGKRVTSRITSRLRTCLRRTCLRGSGGAVCGRGKRAIIIIILAESGGLEHIPILGLDLVEVLVVFIGLLELVLVDSLDLGELCLQRVLVFGFDLVEVGVVLGSIGRSDDDSGEGGDDGKGSGAGEHPEDLGTTRTWRGGGRGDC</sequence>
<gene>
    <name evidence="2" type="ORF">BCR35DRAFT_304853</name>
</gene>
<dbReference type="AlphaFoldDB" id="A0A1Y2F4N6"/>
<evidence type="ECO:0000313" key="2">
    <source>
        <dbReference type="EMBL" id="ORY78852.1"/>
    </source>
</evidence>
<name>A0A1Y2F4N6_9BASI</name>
<evidence type="ECO:0000256" key="1">
    <source>
        <dbReference type="SAM" id="MobiDB-lite"/>
    </source>
</evidence>
<evidence type="ECO:0000313" key="3">
    <source>
        <dbReference type="Proteomes" id="UP000193467"/>
    </source>
</evidence>
<keyword evidence="3" id="KW-1185">Reference proteome</keyword>
<dbReference type="InParanoid" id="A0A1Y2F4N6"/>
<protein>
    <submittedName>
        <fullName evidence="2">Uncharacterized protein</fullName>
    </submittedName>
</protein>
<accession>A0A1Y2F4N6</accession>
<proteinExistence type="predicted"/>
<reference evidence="2 3" key="1">
    <citation type="submission" date="2016-07" db="EMBL/GenBank/DDBJ databases">
        <title>Pervasive Adenine N6-methylation of Active Genes in Fungi.</title>
        <authorList>
            <consortium name="DOE Joint Genome Institute"/>
            <person name="Mondo S.J."/>
            <person name="Dannebaum R.O."/>
            <person name="Kuo R.C."/>
            <person name="Labutti K."/>
            <person name="Haridas S."/>
            <person name="Kuo A."/>
            <person name="Salamov A."/>
            <person name="Ahrendt S.R."/>
            <person name="Lipzen A."/>
            <person name="Sullivan W."/>
            <person name="Andreopoulos W.B."/>
            <person name="Clum A."/>
            <person name="Lindquist E."/>
            <person name="Daum C."/>
            <person name="Ramamoorthy G.K."/>
            <person name="Gryganskyi A."/>
            <person name="Culley D."/>
            <person name="Magnuson J.K."/>
            <person name="James T.Y."/>
            <person name="O'Malley M.A."/>
            <person name="Stajich J.E."/>
            <person name="Spatafora J.W."/>
            <person name="Visel A."/>
            <person name="Grigoriev I.V."/>
        </authorList>
    </citation>
    <scope>NUCLEOTIDE SEQUENCE [LARGE SCALE GENOMIC DNA]</scope>
    <source>
        <strain evidence="2 3">62-1032</strain>
    </source>
</reference>